<dbReference type="EMBL" id="MWAK01000251">
    <property type="protein sequence ID" value="OPZ90532.1"/>
    <property type="molecule type" value="Genomic_DNA"/>
</dbReference>
<gene>
    <name evidence="2" type="ORF">BWY73_01296</name>
</gene>
<evidence type="ECO:0000313" key="2">
    <source>
        <dbReference type="EMBL" id="OPZ90532.1"/>
    </source>
</evidence>
<proteinExistence type="predicted"/>
<dbReference type="Proteomes" id="UP000485484">
    <property type="component" value="Unassembled WGS sequence"/>
</dbReference>
<feature type="region of interest" description="Disordered" evidence="1">
    <location>
        <begin position="54"/>
        <end position="78"/>
    </location>
</feature>
<comment type="caution">
    <text evidence="2">The sequence shown here is derived from an EMBL/GenBank/DDBJ whole genome shotgun (WGS) entry which is preliminary data.</text>
</comment>
<accession>A0A1V5MBK8</accession>
<dbReference type="AlphaFoldDB" id="A0A1V5MBK8"/>
<reference evidence="2" key="1">
    <citation type="submission" date="2017-02" db="EMBL/GenBank/DDBJ databases">
        <title>Delving into the versatile metabolic prowess of the omnipresent phylum Bacteroidetes.</title>
        <authorList>
            <person name="Nobu M.K."/>
            <person name="Mei R."/>
            <person name="Narihiro T."/>
            <person name="Kuroda K."/>
            <person name="Liu W.-T."/>
        </authorList>
    </citation>
    <scope>NUCLEOTIDE SEQUENCE</scope>
    <source>
        <strain evidence="2">ADurb.Bin417</strain>
    </source>
</reference>
<sequence>MAEPAGIGIGVIVPVEDDAEVIFDLPAVGQLLIDQSHQERVQVNDLVELGRQVETQDRGRPAGRQNALESGGRNQRNRRRIYQARQHGEYLHLAGGEDRIGIDVVLDLDPDRIDALRHPGGAPEIAAQQEAVVGIDAGEAGDQDVAAGILVVDAQAVDVVILVLAGPIDGEPVLAGRLRIDRQAVGLGDRQDRPPVELEGGVVAADLADPVHDPGHDIVATLGDEGRDTPGIGLDGEIGGGEDLGQVAVGRVGIVVAVEGDRGVVLGVAGQVVDDDLAAGGDRLVRRQGGDVYRRDVVLDHDHPLAAVNGGGGIHAGDRGLEPPPDVVGARLNRQQVPLVGAAGADDGAVAGQLDDLDRVLRDRRPGSGRAVIEGKGGVGAYLGGRIPEDVVIERGRGGTHRRRVDHQGGYGDVGAPDVVPGPEGAGEAAVELDAGPGRGAFDRVDAGPEGILVGDVVAGGDHDEEIVTQGGAGIVIRDVGRRGYEAQLGLVGAGHFAAQPGDR</sequence>
<protein>
    <submittedName>
        <fullName evidence="2">Uncharacterized protein</fullName>
    </submittedName>
</protein>
<organism evidence="2">
    <name type="scientific">candidate division TA06 bacterium ADurb.Bin417</name>
    <dbReference type="NCBI Taxonomy" id="1852828"/>
    <lineage>
        <taxon>Bacteria</taxon>
        <taxon>Bacteria division TA06</taxon>
    </lineage>
</organism>
<feature type="region of interest" description="Disordered" evidence="1">
    <location>
        <begin position="397"/>
        <end position="418"/>
    </location>
</feature>
<name>A0A1V5MBK8_UNCT6</name>
<evidence type="ECO:0000256" key="1">
    <source>
        <dbReference type="SAM" id="MobiDB-lite"/>
    </source>
</evidence>